<gene>
    <name evidence="3" type="ORF">GHK86_06715</name>
</gene>
<name>A0ABW9QSS0_9ACTN</name>
<dbReference type="Pfam" id="PF00437">
    <property type="entry name" value="T2SSE"/>
    <property type="match status" value="1"/>
</dbReference>
<sequence>MLCSVLDLQQLLSHVTEVGGSDLHVKAGSPPRVRVNGDLRPTPFSVVSPKDIEDVIRTMLPTEKLEEFLKTGEADFSLSVASLGRFRGNAFRQRGSGAMVLRRVLPAALSAVDLGLPPIVSRLAEELRGMVLVTGPTGSGKTTTLAAMIDHINQTRAANIITIEDPIEILHPDKRSIVCQREIGNDTRDYVQAMRRVLRQDPDVILIGEMRDIETVSAALTAAETGHLVLSTLHTTNATETINRIVDFFPPFQQHQVRMTLASVLRGVVSQRLVARADGEGRVPAIEAMVVTGTIADRIIDPGPHNESIEDLIADGEYHGMQTFDQSLFHLYKSGLVTLRAALSAATNPHDFRLALQNAGLLGTA</sequence>
<comment type="similarity">
    <text evidence="1">Belongs to the GSP E family.</text>
</comment>
<dbReference type="SUPFAM" id="SSF52540">
    <property type="entry name" value="P-loop containing nucleoside triphosphate hydrolases"/>
    <property type="match status" value="1"/>
</dbReference>
<accession>A0ABW9QSS0</accession>
<evidence type="ECO:0000313" key="3">
    <source>
        <dbReference type="EMBL" id="MST32411.1"/>
    </source>
</evidence>
<dbReference type="Proteomes" id="UP000437736">
    <property type="component" value="Unassembled WGS sequence"/>
</dbReference>
<feature type="domain" description="Bacterial type II secretion system protein E" evidence="2">
    <location>
        <begin position="198"/>
        <end position="212"/>
    </location>
</feature>
<dbReference type="Gene3D" id="3.30.450.90">
    <property type="match status" value="1"/>
</dbReference>
<dbReference type="PANTHER" id="PTHR30486">
    <property type="entry name" value="TWITCHING MOTILITY PROTEIN PILT"/>
    <property type="match status" value="1"/>
</dbReference>
<dbReference type="PROSITE" id="PS00662">
    <property type="entry name" value="T2SP_E"/>
    <property type="match status" value="1"/>
</dbReference>
<dbReference type="PANTHER" id="PTHR30486:SF12">
    <property type="entry name" value="TYPE IV PILUS ATPASE PILU"/>
    <property type="match status" value="1"/>
</dbReference>
<dbReference type="NCBIfam" id="TIGR01420">
    <property type="entry name" value="pilT_fam"/>
    <property type="match status" value="1"/>
</dbReference>
<reference evidence="3 4" key="1">
    <citation type="submission" date="2019-11" db="EMBL/GenBank/DDBJ databases">
        <title>Acidiferrimicrobium australis gen. nov., sp. nov., an acidophilic and obligately heterotrophic, member of the Actinobacteria that catalyses dissimilatory oxido- reduction of iron isolated from metal-rich acidic water in Chile.</title>
        <authorList>
            <person name="Gonzalez D."/>
            <person name="Huber K."/>
            <person name="Hedrich S."/>
            <person name="Rojas-Villalobos C."/>
            <person name="Quatrini R."/>
            <person name="Dinamarca M.A."/>
            <person name="Schwarz A."/>
            <person name="Canales C."/>
            <person name="Nancucheo I."/>
        </authorList>
    </citation>
    <scope>NUCLEOTIDE SEQUENCE [LARGE SCALE GENOMIC DNA]</scope>
    <source>
        <strain evidence="3 4">USS-CCA1</strain>
    </source>
</reference>
<protein>
    <submittedName>
        <fullName evidence="3">PilT/PilU family type 4a pilus ATPase</fullName>
    </submittedName>
</protein>
<dbReference type="CDD" id="cd01131">
    <property type="entry name" value="PilT"/>
    <property type="match status" value="1"/>
</dbReference>
<dbReference type="InterPro" id="IPR003593">
    <property type="entry name" value="AAA+_ATPase"/>
</dbReference>
<dbReference type="EMBL" id="WJHE01000288">
    <property type="protein sequence ID" value="MST32411.1"/>
    <property type="molecule type" value="Genomic_DNA"/>
</dbReference>
<comment type="caution">
    <text evidence="3">The sequence shown here is derived from an EMBL/GenBank/DDBJ whole genome shotgun (WGS) entry which is preliminary data.</text>
</comment>
<dbReference type="InterPro" id="IPR027417">
    <property type="entry name" value="P-loop_NTPase"/>
</dbReference>
<evidence type="ECO:0000313" key="4">
    <source>
        <dbReference type="Proteomes" id="UP000437736"/>
    </source>
</evidence>
<keyword evidence="4" id="KW-1185">Reference proteome</keyword>
<organism evidence="3 4">
    <name type="scientific">Acidiferrimicrobium australe</name>
    <dbReference type="NCBI Taxonomy" id="2664430"/>
    <lineage>
        <taxon>Bacteria</taxon>
        <taxon>Bacillati</taxon>
        <taxon>Actinomycetota</taxon>
        <taxon>Acidimicrobiia</taxon>
        <taxon>Acidimicrobiales</taxon>
        <taxon>Acidimicrobiaceae</taxon>
        <taxon>Acidiferrimicrobium</taxon>
    </lineage>
</organism>
<dbReference type="SMART" id="SM00382">
    <property type="entry name" value="AAA"/>
    <property type="match status" value="1"/>
</dbReference>
<proteinExistence type="inferred from homology"/>
<dbReference type="InterPro" id="IPR006321">
    <property type="entry name" value="PilT/PilU"/>
</dbReference>
<evidence type="ECO:0000259" key="2">
    <source>
        <dbReference type="PROSITE" id="PS00662"/>
    </source>
</evidence>
<dbReference type="InterPro" id="IPR050921">
    <property type="entry name" value="T4SS_GSP_E_ATPase"/>
</dbReference>
<dbReference type="Gene3D" id="3.40.50.300">
    <property type="entry name" value="P-loop containing nucleotide triphosphate hydrolases"/>
    <property type="match status" value="1"/>
</dbReference>
<evidence type="ECO:0000256" key="1">
    <source>
        <dbReference type="ARBA" id="ARBA00006611"/>
    </source>
</evidence>
<dbReference type="InterPro" id="IPR001482">
    <property type="entry name" value="T2SS/T4SS_dom"/>
</dbReference>